<name>A0A538S7X8_UNCEI</name>
<organism evidence="8 9">
    <name type="scientific">Eiseniibacteriota bacterium</name>
    <dbReference type="NCBI Taxonomy" id="2212470"/>
    <lineage>
        <taxon>Bacteria</taxon>
        <taxon>Candidatus Eiseniibacteriota</taxon>
    </lineage>
</organism>
<keyword evidence="4 6" id="KW-1133">Transmembrane helix</keyword>
<dbReference type="Proteomes" id="UP000316292">
    <property type="component" value="Unassembled WGS sequence"/>
</dbReference>
<evidence type="ECO:0000256" key="2">
    <source>
        <dbReference type="ARBA" id="ARBA00022475"/>
    </source>
</evidence>
<keyword evidence="3 6" id="KW-0812">Transmembrane</keyword>
<sequence length="304" mass="32484">MNAGVQPGSSGNAGALLKAAFAVAVWGASFVATKIALREMTPVALVWARFAMGVLLLGVIVLARRQLRPISRGDFGYFLLLGFLAITFHQWLQSNGLLTAQATTTGWIVATSPLFIAILGRLFLGEKLGLLGITGILVAAFGVLLIVAKGDLRAIAIGWGGTPGDTLILISAVNWAVVSVLSRRGLKRHPAALMMFYVMLLGWLLTTALFAAQSGFHGFGHLTVTGWTALLFLGFLCSGVAYVFWYDALERLPAWRVGAFLYLEPLITVAVAAALLREVVRAGTMIGGAITLFGLWLVNRKRAD</sequence>
<dbReference type="PANTHER" id="PTHR32322">
    <property type="entry name" value="INNER MEMBRANE TRANSPORTER"/>
    <property type="match status" value="1"/>
</dbReference>
<keyword evidence="2" id="KW-1003">Cell membrane</keyword>
<dbReference type="GO" id="GO:0005886">
    <property type="term" value="C:plasma membrane"/>
    <property type="evidence" value="ECO:0007669"/>
    <property type="project" value="UniProtKB-SubCell"/>
</dbReference>
<comment type="subcellular location">
    <subcellularLocation>
        <location evidence="1">Cell membrane</location>
        <topology evidence="1">Multi-pass membrane protein</topology>
    </subcellularLocation>
</comment>
<dbReference type="InterPro" id="IPR000620">
    <property type="entry name" value="EamA_dom"/>
</dbReference>
<dbReference type="AlphaFoldDB" id="A0A538S7X8"/>
<protein>
    <submittedName>
        <fullName evidence="8">DMT family transporter</fullName>
    </submittedName>
</protein>
<feature type="transmembrane region" description="Helical" evidence="6">
    <location>
        <begin position="44"/>
        <end position="63"/>
    </location>
</feature>
<gene>
    <name evidence="8" type="ORF">E6K71_09755</name>
</gene>
<accession>A0A538S7X8</accession>
<dbReference type="SUPFAM" id="SSF103481">
    <property type="entry name" value="Multidrug resistance efflux transporter EmrE"/>
    <property type="match status" value="2"/>
</dbReference>
<feature type="transmembrane region" description="Helical" evidence="6">
    <location>
        <begin position="193"/>
        <end position="212"/>
    </location>
</feature>
<feature type="transmembrane region" description="Helical" evidence="6">
    <location>
        <begin position="104"/>
        <end position="123"/>
    </location>
</feature>
<evidence type="ECO:0000259" key="7">
    <source>
        <dbReference type="Pfam" id="PF00892"/>
    </source>
</evidence>
<feature type="transmembrane region" description="Helical" evidence="6">
    <location>
        <begin position="75"/>
        <end position="92"/>
    </location>
</feature>
<comment type="caution">
    <text evidence="8">The sequence shown here is derived from an EMBL/GenBank/DDBJ whole genome shotgun (WGS) entry which is preliminary data.</text>
</comment>
<evidence type="ECO:0000313" key="9">
    <source>
        <dbReference type="Proteomes" id="UP000316292"/>
    </source>
</evidence>
<evidence type="ECO:0000256" key="6">
    <source>
        <dbReference type="SAM" id="Phobius"/>
    </source>
</evidence>
<dbReference type="Pfam" id="PF00892">
    <property type="entry name" value="EamA"/>
    <property type="match status" value="2"/>
</dbReference>
<feature type="transmembrane region" description="Helical" evidence="6">
    <location>
        <begin position="130"/>
        <end position="148"/>
    </location>
</feature>
<feature type="transmembrane region" description="Helical" evidence="6">
    <location>
        <begin position="154"/>
        <end position="181"/>
    </location>
</feature>
<feature type="domain" description="EamA" evidence="7">
    <location>
        <begin position="163"/>
        <end position="299"/>
    </location>
</feature>
<feature type="domain" description="EamA" evidence="7">
    <location>
        <begin position="16"/>
        <end position="147"/>
    </location>
</feature>
<dbReference type="InterPro" id="IPR037185">
    <property type="entry name" value="EmrE-like"/>
</dbReference>
<proteinExistence type="predicted"/>
<feature type="transmembrane region" description="Helical" evidence="6">
    <location>
        <begin position="282"/>
        <end position="298"/>
    </location>
</feature>
<evidence type="ECO:0000256" key="1">
    <source>
        <dbReference type="ARBA" id="ARBA00004651"/>
    </source>
</evidence>
<reference evidence="8 9" key="1">
    <citation type="journal article" date="2019" name="Nat. Microbiol.">
        <title>Mediterranean grassland soil C-N compound turnover is dependent on rainfall and depth, and is mediated by genomically divergent microorganisms.</title>
        <authorList>
            <person name="Diamond S."/>
            <person name="Andeer P.F."/>
            <person name="Li Z."/>
            <person name="Crits-Christoph A."/>
            <person name="Burstein D."/>
            <person name="Anantharaman K."/>
            <person name="Lane K.R."/>
            <person name="Thomas B.C."/>
            <person name="Pan C."/>
            <person name="Northen T.R."/>
            <person name="Banfield J.F."/>
        </authorList>
    </citation>
    <scope>NUCLEOTIDE SEQUENCE [LARGE SCALE GENOMIC DNA]</scope>
    <source>
        <strain evidence="8">WS_1</strain>
    </source>
</reference>
<feature type="transmembrane region" description="Helical" evidence="6">
    <location>
        <begin position="257"/>
        <end position="276"/>
    </location>
</feature>
<dbReference type="InterPro" id="IPR050638">
    <property type="entry name" value="AA-Vitamin_Transporters"/>
</dbReference>
<dbReference type="PANTHER" id="PTHR32322:SF18">
    <property type="entry name" value="S-ADENOSYLMETHIONINE_S-ADENOSYLHOMOCYSTEINE TRANSPORTER"/>
    <property type="match status" value="1"/>
</dbReference>
<keyword evidence="5 6" id="KW-0472">Membrane</keyword>
<evidence type="ECO:0000256" key="5">
    <source>
        <dbReference type="ARBA" id="ARBA00023136"/>
    </source>
</evidence>
<evidence type="ECO:0000256" key="4">
    <source>
        <dbReference type="ARBA" id="ARBA00022989"/>
    </source>
</evidence>
<feature type="transmembrane region" description="Helical" evidence="6">
    <location>
        <begin position="224"/>
        <end position="245"/>
    </location>
</feature>
<evidence type="ECO:0000313" key="8">
    <source>
        <dbReference type="EMBL" id="TMQ47498.1"/>
    </source>
</evidence>
<evidence type="ECO:0000256" key="3">
    <source>
        <dbReference type="ARBA" id="ARBA00022692"/>
    </source>
</evidence>
<dbReference type="EMBL" id="VBOR01000109">
    <property type="protein sequence ID" value="TMQ47498.1"/>
    <property type="molecule type" value="Genomic_DNA"/>
</dbReference>
<feature type="transmembrane region" description="Helical" evidence="6">
    <location>
        <begin position="12"/>
        <end position="32"/>
    </location>
</feature>